<evidence type="ECO:0000256" key="16">
    <source>
        <dbReference type="ARBA" id="ARBA00023242"/>
    </source>
</evidence>
<evidence type="ECO:0000256" key="3">
    <source>
        <dbReference type="ARBA" id="ARBA00004286"/>
    </source>
</evidence>
<feature type="region of interest" description="Disordered" evidence="21">
    <location>
        <begin position="763"/>
        <end position="794"/>
    </location>
</feature>
<proteinExistence type="inferred from homology"/>
<dbReference type="Proteomes" id="UP001152759">
    <property type="component" value="Chromosome 7"/>
</dbReference>
<dbReference type="GO" id="GO:0005524">
    <property type="term" value="F:ATP binding"/>
    <property type="evidence" value="ECO:0007669"/>
    <property type="project" value="UniProtKB-KW"/>
</dbReference>
<dbReference type="NCBIfam" id="TIGR00606">
    <property type="entry name" value="rad50"/>
    <property type="match status" value="1"/>
</dbReference>
<evidence type="ECO:0000256" key="4">
    <source>
        <dbReference type="ARBA" id="ARBA00009439"/>
    </source>
</evidence>
<dbReference type="Pfam" id="PF04423">
    <property type="entry name" value="Rad50_zn_hook"/>
    <property type="match status" value="1"/>
</dbReference>
<comment type="similarity">
    <text evidence="4">Belongs to the SMC family. RAD50 subfamily.</text>
</comment>
<dbReference type="GO" id="GO:0007004">
    <property type="term" value="P:telomere maintenance via telomerase"/>
    <property type="evidence" value="ECO:0007669"/>
    <property type="project" value="TreeGrafter"/>
</dbReference>
<evidence type="ECO:0000256" key="17">
    <source>
        <dbReference type="ARBA" id="ARBA00023254"/>
    </source>
</evidence>
<feature type="compositionally biased region" description="Basic and acidic residues" evidence="21">
    <location>
        <begin position="838"/>
        <end position="851"/>
    </location>
</feature>
<feature type="domain" description="Zinc-hook" evidence="22">
    <location>
        <begin position="643"/>
        <end position="741"/>
    </location>
</feature>
<dbReference type="SUPFAM" id="SSF52540">
    <property type="entry name" value="P-loop containing nucleoside triphosphate hydrolases"/>
    <property type="match status" value="2"/>
</dbReference>
<evidence type="ECO:0000256" key="14">
    <source>
        <dbReference type="ARBA" id="ARBA00023054"/>
    </source>
</evidence>
<dbReference type="GO" id="GO:0070192">
    <property type="term" value="P:chromosome organization involved in meiotic cell cycle"/>
    <property type="evidence" value="ECO:0007669"/>
    <property type="project" value="TreeGrafter"/>
</dbReference>
<gene>
    <name evidence="23" type="ORF">BEMITA_LOCUS11600</name>
</gene>
<dbReference type="GO" id="GO:0030870">
    <property type="term" value="C:Mre11 complex"/>
    <property type="evidence" value="ECO:0007669"/>
    <property type="project" value="InterPro"/>
</dbReference>
<dbReference type="KEGG" id="btab:109032268"/>
<evidence type="ECO:0000256" key="20">
    <source>
        <dbReference type="SAM" id="Coils"/>
    </source>
</evidence>
<feature type="region of interest" description="Disordered" evidence="21">
    <location>
        <begin position="823"/>
        <end position="916"/>
    </location>
</feature>
<comment type="catalytic activity">
    <reaction evidence="18">
        <text>ATP + H2O = ADP + phosphate + H(+)</text>
        <dbReference type="Rhea" id="RHEA:13065"/>
        <dbReference type="ChEBI" id="CHEBI:15377"/>
        <dbReference type="ChEBI" id="CHEBI:15378"/>
        <dbReference type="ChEBI" id="CHEBI:30616"/>
        <dbReference type="ChEBI" id="CHEBI:43474"/>
        <dbReference type="ChEBI" id="CHEBI:456216"/>
    </reaction>
</comment>
<evidence type="ECO:0000256" key="9">
    <source>
        <dbReference type="ARBA" id="ARBA00022763"/>
    </source>
</evidence>
<keyword evidence="11 19" id="KW-0862">Zinc</keyword>
<feature type="compositionally biased region" description="Basic and acidic residues" evidence="21">
    <location>
        <begin position="859"/>
        <end position="899"/>
    </location>
</feature>
<dbReference type="GO" id="GO:0043047">
    <property type="term" value="F:single-stranded telomeric DNA binding"/>
    <property type="evidence" value="ECO:0007669"/>
    <property type="project" value="TreeGrafter"/>
</dbReference>
<dbReference type="InterPro" id="IPR038729">
    <property type="entry name" value="Rad50/SbcC_AAA"/>
</dbReference>
<keyword evidence="12" id="KW-0067">ATP-binding</keyword>
<dbReference type="Pfam" id="PF13558">
    <property type="entry name" value="SbcC_Walker_B"/>
    <property type="match status" value="1"/>
</dbReference>
<keyword evidence="7 19" id="KW-0479">Metal-binding</keyword>
<evidence type="ECO:0000256" key="2">
    <source>
        <dbReference type="ARBA" id="ARBA00004123"/>
    </source>
</evidence>
<dbReference type="GO" id="GO:0000722">
    <property type="term" value="P:telomere maintenance via recombination"/>
    <property type="evidence" value="ECO:0007669"/>
    <property type="project" value="TreeGrafter"/>
</dbReference>
<name>A0A9P0AHG1_BEMTA</name>
<evidence type="ECO:0000256" key="18">
    <source>
        <dbReference type="ARBA" id="ARBA00049360"/>
    </source>
</evidence>
<feature type="coiled-coil region" evidence="20">
    <location>
        <begin position="216"/>
        <end position="281"/>
    </location>
</feature>
<evidence type="ECO:0000256" key="11">
    <source>
        <dbReference type="ARBA" id="ARBA00022833"/>
    </source>
</evidence>
<evidence type="ECO:0000256" key="6">
    <source>
        <dbReference type="ARBA" id="ARBA00022454"/>
    </source>
</evidence>
<dbReference type="EMBL" id="OU963868">
    <property type="protein sequence ID" value="CAH0393171.1"/>
    <property type="molecule type" value="Genomic_DNA"/>
</dbReference>
<evidence type="ECO:0000256" key="8">
    <source>
        <dbReference type="ARBA" id="ARBA00022741"/>
    </source>
</evidence>
<evidence type="ECO:0000259" key="22">
    <source>
        <dbReference type="PROSITE" id="PS51131"/>
    </source>
</evidence>
<dbReference type="PANTHER" id="PTHR18867:SF12">
    <property type="entry name" value="DNA REPAIR PROTEIN RAD50"/>
    <property type="match status" value="1"/>
</dbReference>
<dbReference type="Pfam" id="PF13476">
    <property type="entry name" value="AAA_23"/>
    <property type="match status" value="1"/>
</dbReference>
<evidence type="ECO:0000313" key="23">
    <source>
        <dbReference type="EMBL" id="CAH0393171.1"/>
    </source>
</evidence>
<keyword evidence="17" id="KW-0469">Meiosis</keyword>
<reference evidence="23" key="1">
    <citation type="submission" date="2021-12" db="EMBL/GenBank/DDBJ databases">
        <authorList>
            <person name="King R."/>
        </authorList>
    </citation>
    <scope>NUCLEOTIDE SEQUENCE</scope>
</reference>
<dbReference type="PANTHER" id="PTHR18867">
    <property type="entry name" value="RAD50"/>
    <property type="match status" value="1"/>
</dbReference>
<dbReference type="FunFam" id="3.40.50.300:FF:000593">
    <property type="entry name" value="DNA repair protein RAD50"/>
    <property type="match status" value="1"/>
</dbReference>
<evidence type="ECO:0000256" key="5">
    <source>
        <dbReference type="ARBA" id="ARBA00017893"/>
    </source>
</evidence>
<feature type="compositionally biased region" description="Basic and acidic residues" evidence="21">
    <location>
        <begin position="906"/>
        <end position="916"/>
    </location>
</feature>
<sequence>MASLVKMQILGLRSFGPDEKDAQMVAFNSPLTLILGQNGCGKTTIIEALKYATCGELPSNTQQGSGFVHDPKINNRVEVRGQVKLVCTTTKGEQVCIARSVQVQQKVKKLTFKSLDTTITRINPETKEKESLSGRCADVDTEMCYRLGVTKPILNYVIFCHQEESCWPLEENKKLKEKFDAIFDSTKYNRCLEDTRLKRKNMIHDVNIKKSNLVYLKQFQNDAIDKQKALDETKAKLVQTQTEIVELQEKEKPIQEKLIELKEQERNATSLNTKIEGIKGRLKELLKSKDHLNKLIINRFEGTDEELQAAIDSFDEDHRVKKDELKQLEPEKSELLKEQKKLDKDISKKTNQVGQLSNAEDQHKSTIAKCNHEINNLGKKLEIEAYNTTQMTATSTDSKEKLDELNAKIEERQNRLEELHKSHENAESLAQKKIDECREKRSACDAEIKSKETQLKKVNADFDKVTADILAADESANTLVALENKLTRLNSELEEFEQSVNLPDLEKLINDQKDEKYQLGDEIKALKKERENLLMIRDQQTELDKLNIKREEQESKIQRLKNKHQETIEHLLGEIPEERLKSKFQSRLDEIKKDTQKKDKMVKELNDKMIGLKANRKNKAEKLVEMETELRTKETEIYDLCENRDFDIVLNEIADEIKTKQDLKGTWYGTEFLYNKYIGKLQQPNACCPLCHRDFDAQSEAIELKEEIEGIVRKIPQQSEDIENQLKVLLVKHEKLLLLKPTIEKVRSLKDIEIPSVRSELEDLDKEMSKLQRESSDLEGELEQPRKDAEMASSAQSDIINLDTYMTELVTMVRQISDLSAKLGTKGKDNSYEQVSEELQKKEEAHEKLSRNFDSNQTKLREESKRLNDMKEKKNKLVQEQLDLRDKSQRRAELGDKQTELQTQKDTLRKEIDEKKDELQPLDAQLKSLMKEKSELSKENRKLYNEERNIVTAFEQQYHSIVKLQNEIENYERKGGSATLDNAREELKVMVNKMEELKAKEEVFNGKINGIREFLSNLQSSRMDLTNNQMLRQKDEEENKYNKQITELTEQHGDDLNLRQLRQETQKCSQEAGKISHKIGQAQGAEKELQNSIKAAEKELQADKYKNAAENYRNLLIEVKAKELAAADLGNYILALDWAMIHFHKERMKTINTIIRNLWRQIYSGNDIDTIEIKTEESDSNSADKRRMYNYRVVCRRGDVEMDMRGRCSAGQKVLACLIIRMALAETFSKNCGILALDEPTTNLDQENIDSLSTALADIISHRSRQKNFQLIVITHDEDFLLRLSHSEKIPYYLKVHRNQHGKSEVQQVAVN</sequence>
<keyword evidence="9" id="KW-0227">DNA damage</keyword>
<dbReference type="GO" id="GO:0006302">
    <property type="term" value="P:double-strand break repair"/>
    <property type="evidence" value="ECO:0007669"/>
    <property type="project" value="InterPro"/>
</dbReference>
<dbReference type="InterPro" id="IPR027417">
    <property type="entry name" value="P-loop_NTPase"/>
</dbReference>
<dbReference type="InterPro" id="IPR013134">
    <property type="entry name" value="Zn_hook_RAD50"/>
</dbReference>
<keyword evidence="13" id="KW-0460">Magnesium</keyword>
<feature type="coiled-coil region" evidence="20">
    <location>
        <begin position="1079"/>
        <end position="1122"/>
    </location>
</feature>
<dbReference type="GO" id="GO:0051880">
    <property type="term" value="F:G-quadruplex DNA binding"/>
    <property type="evidence" value="ECO:0007669"/>
    <property type="project" value="TreeGrafter"/>
</dbReference>
<comment type="cofactor">
    <cofactor evidence="1">
        <name>Zn(2+)</name>
        <dbReference type="ChEBI" id="CHEBI:29105"/>
    </cofactor>
</comment>
<dbReference type="GO" id="GO:0000794">
    <property type="term" value="C:condensed nuclear chromosome"/>
    <property type="evidence" value="ECO:0007669"/>
    <property type="project" value="TreeGrafter"/>
</dbReference>
<evidence type="ECO:0000313" key="24">
    <source>
        <dbReference type="Proteomes" id="UP001152759"/>
    </source>
</evidence>
<accession>A0A9P0AHG1</accession>
<dbReference type="InterPro" id="IPR004584">
    <property type="entry name" value="Rad50_eukaryotes"/>
</dbReference>
<keyword evidence="6" id="KW-0158">Chromosome</keyword>
<evidence type="ECO:0000256" key="15">
    <source>
        <dbReference type="ARBA" id="ARBA00023204"/>
    </source>
</evidence>
<feature type="compositionally biased region" description="Basic and acidic residues" evidence="21">
    <location>
        <begin position="766"/>
        <end position="776"/>
    </location>
</feature>
<organism evidence="23 24">
    <name type="scientific">Bemisia tabaci</name>
    <name type="common">Sweetpotato whitefly</name>
    <name type="synonym">Aleurodes tabaci</name>
    <dbReference type="NCBI Taxonomy" id="7038"/>
    <lineage>
        <taxon>Eukaryota</taxon>
        <taxon>Metazoa</taxon>
        <taxon>Ecdysozoa</taxon>
        <taxon>Arthropoda</taxon>
        <taxon>Hexapoda</taxon>
        <taxon>Insecta</taxon>
        <taxon>Pterygota</taxon>
        <taxon>Neoptera</taxon>
        <taxon>Paraneoptera</taxon>
        <taxon>Hemiptera</taxon>
        <taxon>Sternorrhyncha</taxon>
        <taxon>Aleyrodoidea</taxon>
        <taxon>Aleyrodidae</taxon>
        <taxon>Aleyrodinae</taxon>
        <taxon>Bemisia</taxon>
    </lineage>
</organism>
<keyword evidence="8" id="KW-0547">Nucleotide-binding</keyword>
<dbReference type="GO" id="GO:0003691">
    <property type="term" value="F:double-stranded telomeric DNA binding"/>
    <property type="evidence" value="ECO:0007669"/>
    <property type="project" value="TreeGrafter"/>
</dbReference>
<evidence type="ECO:0000256" key="1">
    <source>
        <dbReference type="ARBA" id="ARBA00001947"/>
    </source>
</evidence>
<keyword evidence="10" id="KW-0378">Hydrolase</keyword>
<comment type="subcellular location">
    <subcellularLocation>
        <location evidence="3">Chromosome</location>
    </subcellularLocation>
    <subcellularLocation>
        <location evidence="2">Nucleus</location>
    </subcellularLocation>
</comment>
<keyword evidence="24" id="KW-1185">Reference proteome</keyword>
<feature type="binding site" evidence="19">
    <location>
        <position position="688"/>
    </location>
    <ligand>
        <name>Zn(2+)</name>
        <dbReference type="ChEBI" id="CHEBI:29105"/>
    </ligand>
</feature>
<evidence type="ECO:0000256" key="10">
    <source>
        <dbReference type="ARBA" id="ARBA00022801"/>
    </source>
</evidence>
<evidence type="ECO:0000256" key="12">
    <source>
        <dbReference type="ARBA" id="ARBA00022840"/>
    </source>
</evidence>
<keyword evidence="16" id="KW-0539">Nucleus</keyword>
<dbReference type="GO" id="GO:0046872">
    <property type="term" value="F:metal ion binding"/>
    <property type="evidence" value="ECO:0007669"/>
    <property type="project" value="UniProtKB-UniRule"/>
</dbReference>
<keyword evidence="14 20" id="KW-0175">Coiled coil</keyword>
<dbReference type="GO" id="GO:0016887">
    <property type="term" value="F:ATP hydrolysis activity"/>
    <property type="evidence" value="ECO:0007669"/>
    <property type="project" value="InterPro"/>
</dbReference>
<protein>
    <recommendedName>
        <fullName evidence="5">DNA repair protein RAD50</fullName>
    </recommendedName>
</protein>
<keyword evidence="15" id="KW-0234">DNA repair</keyword>
<dbReference type="Gene3D" id="3.40.50.300">
    <property type="entry name" value="P-loop containing nucleotide triphosphate hydrolases"/>
    <property type="match status" value="2"/>
</dbReference>
<feature type="coiled-coil region" evidence="20">
    <location>
        <begin position="395"/>
        <end position="436"/>
    </location>
</feature>
<evidence type="ECO:0000256" key="7">
    <source>
        <dbReference type="ARBA" id="ARBA00022723"/>
    </source>
</evidence>
<feature type="coiled-coil region" evidence="20">
    <location>
        <begin position="472"/>
        <end position="636"/>
    </location>
</feature>
<evidence type="ECO:0000256" key="13">
    <source>
        <dbReference type="ARBA" id="ARBA00022842"/>
    </source>
</evidence>
<evidence type="ECO:0000256" key="21">
    <source>
        <dbReference type="SAM" id="MobiDB-lite"/>
    </source>
</evidence>
<evidence type="ECO:0000256" key="19">
    <source>
        <dbReference type="PROSITE-ProRule" id="PRU00471"/>
    </source>
</evidence>
<dbReference type="PROSITE" id="PS51131">
    <property type="entry name" value="ZN_HOOK"/>
    <property type="match status" value="1"/>
</dbReference>
<feature type="binding site" evidence="19">
    <location>
        <position position="691"/>
    </location>
    <ligand>
        <name>Zn(2+)</name>
        <dbReference type="ChEBI" id="CHEBI:29105"/>
    </ligand>
</feature>